<dbReference type="OrthoDB" id="413122at2759"/>
<proteinExistence type="predicted"/>
<dbReference type="InterPro" id="IPR038839">
    <property type="entry name" value="Attf-4-like"/>
</dbReference>
<feature type="compositionally biased region" description="Basic and acidic residues" evidence="1">
    <location>
        <begin position="1"/>
        <end position="19"/>
    </location>
</feature>
<evidence type="ECO:0000313" key="2">
    <source>
        <dbReference type="EnsemblMetazoa" id="PPA15851.1"/>
    </source>
</evidence>
<reference evidence="3" key="1">
    <citation type="journal article" date="2008" name="Nat. Genet.">
        <title>The Pristionchus pacificus genome provides a unique perspective on nematode lifestyle and parasitism.</title>
        <authorList>
            <person name="Dieterich C."/>
            <person name="Clifton S.W."/>
            <person name="Schuster L.N."/>
            <person name="Chinwalla A."/>
            <person name="Delehaunty K."/>
            <person name="Dinkelacker I."/>
            <person name="Fulton L."/>
            <person name="Fulton R."/>
            <person name="Godfrey J."/>
            <person name="Minx P."/>
            <person name="Mitreva M."/>
            <person name="Roeseler W."/>
            <person name="Tian H."/>
            <person name="Witte H."/>
            <person name="Yang S.P."/>
            <person name="Wilson R.K."/>
            <person name="Sommer R.J."/>
        </authorList>
    </citation>
    <scope>NUCLEOTIDE SEQUENCE [LARGE SCALE GENOMIC DNA]</scope>
    <source>
        <strain evidence="3">PS312</strain>
    </source>
</reference>
<keyword evidence="3" id="KW-1185">Reference proteome</keyword>
<feature type="compositionally biased region" description="Polar residues" evidence="1">
    <location>
        <begin position="519"/>
        <end position="530"/>
    </location>
</feature>
<feature type="compositionally biased region" description="Acidic residues" evidence="1">
    <location>
        <begin position="492"/>
        <end position="501"/>
    </location>
</feature>
<feature type="region of interest" description="Disordered" evidence="1">
    <location>
        <begin position="488"/>
        <end position="530"/>
    </location>
</feature>
<dbReference type="PANTHER" id="PTHR36522">
    <property type="entry name" value="AT HOOK-CONTAINING PROTEIN ATTF-4"/>
    <property type="match status" value="1"/>
</dbReference>
<name>A0A2A6BCV4_PRIPA</name>
<dbReference type="Proteomes" id="UP000005239">
    <property type="component" value="Unassembled WGS sequence"/>
</dbReference>
<gene>
    <name evidence="2" type="primary">WBGene00105405</name>
</gene>
<dbReference type="AlphaFoldDB" id="A0A2A6BCV4"/>
<accession>A0A8R1UAD1</accession>
<organism evidence="2 3">
    <name type="scientific">Pristionchus pacificus</name>
    <name type="common">Parasitic nematode worm</name>
    <dbReference type="NCBI Taxonomy" id="54126"/>
    <lineage>
        <taxon>Eukaryota</taxon>
        <taxon>Metazoa</taxon>
        <taxon>Ecdysozoa</taxon>
        <taxon>Nematoda</taxon>
        <taxon>Chromadorea</taxon>
        <taxon>Rhabditida</taxon>
        <taxon>Rhabditina</taxon>
        <taxon>Diplogasteromorpha</taxon>
        <taxon>Diplogasteroidea</taxon>
        <taxon>Neodiplogasteridae</taxon>
        <taxon>Pristionchus</taxon>
    </lineage>
</organism>
<evidence type="ECO:0000313" key="3">
    <source>
        <dbReference type="Proteomes" id="UP000005239"/>
    </source>
</evidence>
<protein>
    <submittedName>
        <fullName evidence="2">Uncharacterized protein</fullName>
    </submittedName>
</protein>
<sequence>MRDDDLHIVEEHSNEKEDSQTPTDKGSVMDDDECLPSNSKLATEVSSLQKQCTILSHQMNLIMGRLQLPQCPCTTCRDVIRSQPHPQMHPLHHPHVRLAPPPNGAPATHPTVGAAAQPAAAPRMMMPMPMDTPVAIPIAKGIKILNPSLIPRAVAPVQQMAVLPTEAPEGTPSENGSTSTEGDIKEVTVIKSPQTDAATNQLLTSLFNTPGVLQTISNANPSGTPNPFAEQNHGGRKSKYCNSEQKRMVAEYASMHGAAQAARKYNIPPSVAAYYQRKLAKMKQNEKQTAAVAVAQALGVPPSHIDPESMCAEDSPLKSLDCTPGTPTTPSYLRGRGRGRPKLIGDELDAELIEFMTKIKMENPQIHFNPSTALNIARDYILKKSPQILKESGGSVELKLTWAMKLVSRISEREQEIKLGLPAGALSNYGRTGLQQLQSISGNGANLFNDITSTLFLQQLQKLTEDQAFVMPEITNVKELNLADFTSIGDDAMSDEKEDDKDGSTTPEVNEETEKAMDTTMNCQPSLTAC</sequence>
<feature type="region of interest" description="Disordered" evidence="1">
    <location>
        <begin position="316"/>
        <end position="340"/>
    </location>
</feature>
<feature type="region of interest" description="Disordered" evidence="1">
    <location>
        <begin position="218"/>
        <end position="238"/>
    </location>
</feature>
<evidence type="ECO:0000256" key="1">
    <source>
        <dbReference type="SAM" id="MobiDB-lite"/>
    </source>
</evidence>
<accession>A0A2A6BCV4</accession>
<dbReference type="PANTHER" id="PTHR36522:SF1">
    <property type="entry name" value="AT HOOK-CONTAINING PROTEIN ATTF-4"/>
    <property type="match status" value="1"/>
</dbReference>
<reference evidence="2" key="2">
    <citation type="submission" date="2022-06" db="UniProtKB">
        <authorList>
            <consortium name="EnsemblMetazoa"/>
        </authorList>
    </citation>
    <scope>IDENTIFICATION</scope>
    <source>
        <strain evidence="2">PS312</strain>
    </source>
</reference>
<feature type="region of interest" description="Disordered" evidence="1">
    <location>
        <begin position="1"/>
        <end position="34"/>
    </location>
</feature>
<dbReference type="EnsemblMetazoa" id="PPA15851.1">
    <property type="protein sequence ID" value="PPA15851.1"/>
    <property type="gene ID" value="WBGene00105405"/>
</dbReference>